<comment type="caution">
    <text evidence="3">The sequence shown here is derived from an EMBL/GenBank/DDBJ whole genome shotgun (WGS) entry which is preliminary data.</text>
</comment>
<dbReference type="PANTHER" id="PTHR41252:SF1">
    <property type="entry name" value="BLR2505 PROTEIN"/>
    <property type="match status" value="1"/>
</dbReference>
<gene>
    <name evidence="3" type="ORF">L6773_03480</name>
</gene>
<organism evidence="3 4">
    <name type="scientific">Rhodohalobacter sulfatireducens</name>
    <dbReference type="NCBI Taxonomy" id="2911366"/>
    <lineage>
        <taxon>Bacteria</taxon>
        <taxon>Pseudomonadati</taxon>
        <taxon>Balneolota</taxon>
        <taxon>Balneolia</taxon>
        <taxon>Balneolales</taxon>
        <taxon>Balneolaceae</taxon>
        <taxon>Rhodohalobacter</taxon>
    </lineage>
</organism>
<keyword evidence="1" id="KW-0732">Signal</keyword>
<evidence type="ECO:0000259" key="2">
    <source>
        <dbReference type="Pfam" id="PF12680"/>
    </source>
</evidence>
<accession>A0ABS9K9W6</accession>
<dbReference type="InterPro" id="IPR032710">
    <property type="entry name" value="NTF2-like_dom_sf"/>
</dbReference>
<feature type="chain" id="PRO_5046230674" evidence="1">
    <location>
        <begin position="26"/>
        <end position="158"/>
    </location>
</feature>
<dbReference type="RefSeq" id="WP_237852457.1">
    <property type="nucleotide sequence ID" value="NZ_JAKLWS010000003.1"/>
</dbReference>
<keyword evidence="4" id="KW-1185">Reference proteome</keyword>
<feature type="signal peptide" evidence="1">
    <location>
        <begin position="1"/>
        <end position="25"/>
    </location>
</feature>
<evidence type="ECO:0000313" key="4">
    <source>
        <dbReference type="Proteomes" id="UP001165366"/>
    </source>
</evidence>
<reference evidence="3" key="1">
    <citation type="submission" date="2022-01" db="EMBL/GenBank/DDBJ databases">
        <authorList>
            <person name="Wang Y."/>
        </authorList>
    </citation>
    <scope>NUCLEOTIDE SEQUENCE</scope>
    <source>
        <strain evidence="3">WB101</strain>
    </source>
</reference>
<dbReference type="PANTHER" id="PTHR41252">
    <property type="entry name" value="BLR2505 PROTEIN"/>
    <property type="match status" value="1"/>
</dbReference>
<reference evidence="3" key="2">
    <citation type="submission" date="2024-05" db="EMBL/GenBank/DDBJ databases">
        <title>Rhodohalobacter halophilus gen. nov., sp. nov., a moderately halophilic member of the family Balneolaceae.</title>
        <authorList>
            <person name="Xia J."/>
        </authorList>
    </citation>
    <scope>NUCLEOTIDE SEQUENCE</scope>
    <source>
        <strain evidence="3">WB101</strain>
    </source>
</reference>
<protein>
    <submittedName>
        <fullName evidence="3">Nuclear transport factor 2 family protein</fullName>
    </submittedName>
</protein>
<dbReference type="Pfam" id="PF12680">
    <property type="entry name" value="SnoaL_2"/>
    <property type="match status" value="1"/>
</dbReference>
<evidence type="ECO:0000313" key="3">
    <source>
        <dbReference type="EMBL" id="MCG2587613.1"/>
    </source>
</evidence>
<sequence length="158" mass="17423">MYKIKKITIALVASLFLVGCSQVQNNNPNVEILQGMYDAFAAGDGGAVLAKFSPDIVWNEAESNSLADGNPYVGPQAVAEGIFGRLGQEWETFNLTDQTLYAVGEDMVIATGRYQGEHAITGKTINAQHVHIWWFEDGMVTRFQQYVDTKQLADAEME</sequence>
<dbReference type="InterPro" id="IPR037401">
    <property type="entry name" value="SnoaL-like"/>
</dbReference>
<feature type="domain" description="SnoaL-like" evidence="2">
    <location>
        <begin position="34"/>
        <end position="142"/>
    </location>
</feature>
<proteinExistence type="predicted"/>
<name>A0ABS9K9W6_9BACT</name>
<dbReference type="SUPFAM" id="SSF54427">
    <property type="entry name" value="NTF2-like"/>
    <property type="match status" value="1"/>
</dbReference>
<dbReference type="Gene3D" id="3.10.450.50">
    <property type="match status" value="1"/>
</dbReference>
<dbReference type="PROSITE" id="PS51257">
    <property type="entry name" value="PROKAR_LIPOPROTEIN"/>
    <property type="match status" value="1"/>
</dbReference>
<dbReference type="EMBL" id="JAKLWS010000003">
    <property type="protein sequence ID" value="MCG2587613.1"/>
    <property type="molecule type" value="Genomic_DNA"/>
</dbReference>
<dbReference type="Proteomes" id="UP001165366">
    <property type="component" value="Unassembled WGS sequence"/>
</dbReference>
<evidence type="ECO:0000256" key="1">
    <source>
        <dbReference type="SAM" id="SignalP"/>
    </source>
</evidence>